<gene>
    <name evidence="2" type="ORF">FB391_3424</name>
</gene>
<dbReference type="Pfam" id="PF06772">
    <property type="entry name" value="LtrA"/>
    <property type="match status" value="1"/>
</dbReference>
<dbReference type="RefSeq" id="WP_141896271.1">
    <property type="nucleotide sequence ID" value="NZ_BAABLH010000006.1"/>
</dbReference>
<comment type="caution">
    <text evidence="2">The sequence shown here is derived from an EMBL/GenBank/DDBJ whole genome shotgun (WGS) entry which is preliminary data.</text>
</comment>
<dbReference type="InterPro" id="IPR010640">
    <property type="entry name" value="Low_temperature_requirement_A"/>
</dbReference>
<keyword evidence="3" id="KW-1185">Reference proteome</keyword>
<feature type="transmembrane region" description="Helical" evidence="1">
    <location>
        <begin position="60"/>
        <end position="82"/>
    </location>
</feature>
<name>A0A543EFC6_9MICO</name>
<feature type="transmembrane region" description="Helical" evidence="1">
    <location>
        <begin position="94"/>
        <end position="111"/>
    </location>
</feature>
<sequence length="415" mass="44176">MRPLLRADAAAPDPAPRARSAVATRDRDRTTLFEIFFDLVFVFALTRVVALVEADPEPASLLRATILLALLWWAWCAFIWLGNQVRLDRGFVRVGMLVAMAGVFVVGLVIPEAWTRHPDGANPALVLAVAFAVVRGCYVILLAAAAWGRPRLRRQLILDLAPQTVSIGLLVAGAVLGGTWQAGLWAAALVVDFAGGRSAARYRGWRVGSPRHFTERHDLVLIIALGETVLASGARVDPWSSNPSALGVVLVGFLITASLWWAFFGRLSAEAARALEHADHAARPSLARDGYTFGHFPLVAGVVLVAIGSTLLLDDVVADPGEPASRLAVAALGAGIVLYLVGLEIFRWILLRDRCWASLVGAGLVAVAVVSSAWYPAWVFPLVVAAITATAATVVGRHAPGSGETPVRHCPAADQ</sequence>
<keyword evidence="1" id="KW-1133">Transmembrane helix</keyword>
<feature type="transmembrane region" description="Helical" evidence="1">
    <location>
        <begin position="290"/>
        <end position="312"/>
    </location>
</feature>
<dbReference type="Proteomes" id="UP000320235">
    <property type="component" value="Unassembled WGS sequence"/>
</dbReference>
<feature type="transmembrane region" description="Helical" evidence="1">
    <location>
        <begin position="248"/>
        <end position="269"/>
    </location>
</feature>
<keyword evidence="1" id="KW-0812">Transmembrane</keyword>
<feature type="transmembrane region" description="Helical" evidence="1">
    <location>
        <begin position="324"/>
        <end position="343"/>
    </location>
</feature>
<evidence type="ECO:0000313" key="3">
    <source>
        <dbReference type="Proteomes" id="UP000320235"/>
    </source>
</evidence>
<dbReference type="EMBL" id="VFPE01000006">
    <property type="protein sequence ID" value="TQM20288.1"/>
    <property type="molecule type" value="Genomic_DNA"/>
</dbReference>
<evidence type="ECO:0000256" key="1">
    <source>
        <dbReference type="SAM" id="Phobius"/>
    </source>
</evidence>
<accession>A0A543EFC6</accession>
<feature type="transmembrane region" description="Helical" evidence="1">
    <location>
        <begin position="123"/>
        <end position="144"/>
    </location>
</feature>
<feature type="transmembrane region" description="Helical" evidence="1">
    <location>
        <begin position="355"/>
        <end position="374"/>
    </location>
</feature>
<dbReference type="PANTHER" id="PTHR36840">
    <property type="entry name" value="BLL5714 PROTEIN"/>
    <property type="match status" value="1"/>
</dbReference>
<reference evidence="2 3" key="1">
    <citation type="submission" date="2019-06" db="EMBL/GenBank/DDBJ databases">
        <title>Sequencing the genomes of 1000 actinobacteria strains.</title>
        <authorList>
            <person name="Klenk H.-P."/>
        </authorList>
    </citation>
    <scope>NUCLEOTIDE SEQUENCE [LARGE SCALE GENOMIC DNA]</scope>
    <source>
        <strain evidence="2 3">DSM 105492</strain>
    </source>
</reference>
<proteinExistence type="predicted"/>
<protein>
    <submittedName>
        <fullName evidence="2">Low temperature requirement protein LtrA</fullName>
    </submittedName>
</protein>
<dbReference type="PANTHER" id="PTHR36840:SF1">
    <property type="entry name" value="BLL5714 PROTEIN"/>
    <property type="match status" value="1"/>
</dbReference>
<organism evidence="2 3">
    <name type="scientific">Microbacterium kyungheense</name>
    <dbReference type="NCBI Taxonomy" id="1263636"/>
    <lineage>
        <taxon>Bacteria</taxon>
        <taxon>Bacillati</taxon>
        <taxon>Actinomycetota</taxon>
        <taxon>Actinomycetes</taxon>
        <taxon>Micrococcales</taxon>
        <taxon>Microbacteriaceae</taxon>
        <taxon>Microbacterium</taxon>
    </lineage>
</organism>
<evidence type="ECO:0000313" key="2">
    <source>
        <dbReference type="EMBL" id="TQM20288.1"/>
    </source>
</evidence>
<feature type="transmembrane region" description="Helical" evidence="1">
    <location>
        <begin position="35"/>
        <end position="54"/>
    </location>
</feature>
<keyword evidence="1" id="KW-0472">Membrane</keyword>
<dbReference type="AlphaFoldDB" id="A0A543EFC6"/>
<dbReference type="OrthoDB" id="7698234at2"/>